<protein>
    <recommendedName>
        <fullName evidence="8">Amino acid transporter transmembrane domain-containing protein</fullName>
    </recommendedName>
</protein>
<evidence type="ECO:0000256" key="5">
    <source>
        <dbReference type="ARBA" id="ARBA00022989"/>
    </source>
</evidence>
<comment type="subcellular location">
    <subcellularLocation>
        <location evidence="1">Membrane</location>
    </subcellularLocation>
</comment>
<comment type="caution">
    <text evidence="9">The sequence shown here is derived from an EMBL/GenBank/DDBJ whole genome shotgun (WGS) entry which is preliminary data.</text>
</comment>
<evidence type="ECO:0000259" key="8">
    <source>
        <dbReference type="Pfam" id="PF01490"/>
    </source>
</evidence>
<keyword evidence="10" id="KW-1185">Reference proteome</keyword>
<evidence type="ECO:0000256" key="1">
    <source>
        <dbReference type="ARBA" id="ARBA00004370"/>
    </source>
</evidence>
<feature type="transmembrane region" description="Helical" evidence="7">
    <location>
        <begin position="190"/>
        <end position="207"/>
    </location>
</feature>
<feature type="transmembrane region" description="Helical" evidence="7">
    <location>
        <begin position="214"/>
        <end position="235"/>
    </location>
</feature>
<dbReference type="Pfam" id="PF01490">
    <property type="entry name" value="Aa_trans"/>
    <property type="match status" value="1"/>
</dbReference>
<feature type="transmembrane region" description="Helical" evidence="7">
    <location>
        <begin position="255"/>
        <end position="273"/>
    </location>
</feature>
<evidence type="ECO:0000313" key="9">
    <source>
        <dbReference type="EMBL" id="KAG0589832.1"/>
    </source>
</evidence>
<evidence type="ECO:0000256" key="3">
    <source>
        <dbReference type="ARBA" id="ARBA00022692"/>
    </source>
</evidence>
<organism evidence="9 10">
    <name type="scientific">Ceratodon purpureus</name>
    <name type="common">Fire moss</name>
    <name type="synonym">Dicranum purpureum</name>
    <dbReference type="NCBI Taxonomy" id="3225"/>
    <lineage>
        <taxon>Eukaryota</taxon>
        <taxon>Viridiplantae</taxon>
        <taxon>Streptophyta</taxon>
        <taxon>Embryophyta</taxon>
        <taxon>Bryophyta</taxon>
        <taxon>Bryophytina</taxon>
        <taxon>Bryopsida</taxon>
        <taxon>Dicranidae</taxon>
        <taxon>Pseudoditrichales</taxon>
        <taxon>Ditrichaceae</taxon>
        <taxon>Ceratodon</taxon>
    </lineage>
</organism>
<keyword evidence="2" id="KW-0813">Transport</keyword>
<name>A0A8T0J3Q3_CERPU</name>
<evidence type="ECO:0000256" key="7">
    <source>
        <dbReference type="SAM" id="Phobius"/>
    </source>
</evidence>
<sequence>MAGLVGEGREASAGSVETAGAVGEHGHGEGGGVLGGCNASMAVGQGWRLKGWVPSLALWKGGSVFDSWLVASAAQIGQVVLTLPCTMSQMGVAYGVPAIILYNVLGAWSVYLLVWLYLEFKARALSQGKSRPERHILQYHEVIGGLIGQWGGKVTYFFVILSLAIASVIQLIASASDLYYANASLNKREWQYIVGGVAFLAVFVPDYGHFRSGAVIGILTTTITSLYMFIAALSIGQAPGVKHTGGHDKVEFLTGATNILFAFGGHGITIEILESMRRPSRFKFVYIAVCFYTLCITIPSAVSVYWAYGDVLLKRNNAFAVLPASGWRTVAIAAMVVHQAMGFVLFSHPVFLVCEKAAGVHTKMFALRVLVRVPVVAVMWFLALAVPFFGPINSVMGAFLVTVSVYIIPLAAFLITYRTKSARQNSAVQLPPFLPKWSLMFLLNSIIIVWTVVVGIGFGGWASVTTFVRQINSFGFFDKCFQCPSPTPK</sequence>
<keyword evidence="5 7" id="KW-1133">Transmembrane helix</keyword>
<feature type="transmembrane region" description="Helical" evidence="7">
    <location>
        <begin position="365"/>
        <end position="389"/>
    </location>
</feature>
<dbReference type="OrthoDB" id="40134at2759"/>
<feature type="transmembrane region" description="Helical" evidence="7">
    <location>
        <begin position="395"/>
        <end position="417"/>
    </location>
</feature>
<dbReference type="PANTHER" id="PTHR48017">
    <property type="entry name" value="OS05G0424000 PROTEIN-RELATED"/>
    <property type="match status" value="1"/>
</dbReference>
<dbReference type="InterPro" id="IPR013057">
    <property type="entry name" value="AA_transpt_TM"/>
</dbReference>
<feature type="transmembrane region" description="Helical" evidence="7">
    <location>
        <begin position="437"/>
        <end position="462"/>
    </location>
</feature>
<evidence type="ECO:0000256" key="6">
    <source>
        <dbReference type="ARBA" id="ARBA00023136"/>
    </source>
</evidence>
<feature type="transmembrane region" description="Helical" evidence="7">
    <location>
        <begin position="285"/>
        <end position="308"/>
    </location>
</feature>
<feature type="transmembrane region" description="Helical" evidence="7">
    <location>
        <begin position="99"/>
        <end position="118"/>
    </location>
</feature>
<dbReference type="GO" id="GO:0006865">
    <property type="term" value="P:amino acid transport"/>
    <property type="evidence" value="ECO:0007669"/>
    <property type="project" value="UniProtKB-KW"/>
</dbReference>
<accession>A0A8T0J3Q3</accession>
<keyword evidence="3 7" id="KW-0812">Transmembrane</keyword>
<dbReference type="Proteomes" id="UP000822688">
    <property type="component" value="Chromosome 1"/>
</dbReference>
<evidence type="ECO:0000313" key="10">
    <source>
        <dbReference type="Proteomes" id="UP000822688"/>
    </source>
</evidence>
<dbReference type="GO" id="GO:0016020">
    <property type="term" value="C:membrane"/>
    <property type="evidence" value="ECO:0007669"/>
    <property type="project" value="UniProtKB-SubCell"/>
</dbReference>
<feature type="transmembrane region" description="Helical" evidence="7">
    <location>
        <begin position="328"/>
        <end position="353"/>
    </location>
</feature>
<dbReference type="EMBL" id="CM026421">
    <property type="protein sequence ID" value="KAG0589832.1"/>
    <property type="molecule type" value="Genomic_DNA"/>
</dbReference>
<proteinExistence type="predicted"/>
<dbReference type="AlphaFoldDB" id="A0A8T0J3Q3"/>
<feature type="domain" description="Amino acid transporter transmembrane" evidence="8">
    <location>
        <begin position="61"/>
        <end position="453"/>
    </location>
</feature>
<gene>
    <name evidence="9" type="ORF">KC19_1G051900</name>
</gene>
<evidence type="ECO:0000256" key="2">
    <source>
        <dbReference type="ARBA" id="ARBA00022448"/>
    </source>
</evidence>
<keyword evidence="6 7" id="KW-0472">Membrane</keyword>
<keyword evidence="4" id="KW-0029">Amino-acid transport</keyword>
<reference evidence="9" key="1">
    <citation type="submission" date="2020-06" db="EMBL/GenBank/DDBJ databases">
        <title>WGS assembly of Ceratodon purpureus strain R40.</title>
        <authorList>
            <person name="Carey S.B."/>
            <person name="Jenkins J."/>
            <person name="Shu S."/>
            <person name="Lovell J.T."/>
            <person name="Sreedasyam A."/>
            <person name="Maumus F."/>
            <person name="Tiley G.P."/>
            <person name="Fernandez-Pozo N."/>
            <person name="Barry K."/>
            <person name="Chen C."/>
            <person name="Wang M."/>
            <person name="Lipzen A."/>
            <person name="Daum C."/>
            <person name="Saski C.A."/>
            <person name="Payton A.C."/>
            <person name="Mcbreen J.C."/>
            <person name="Conrad R.E."/>
            <person name="Kollar L.M."/>
            <person name="Olsson S."/>
            <person name="Huttunen S."/>
            <person name="Landis J.B."/>
            <person name="Wickett N.J."/>
            <person name="Johnson M.G."/>
            <person name="Rensing S.A."/>
            <person name="Grimwood J."/>
            <person name="Schmutz J."/>
            <person name="Mcdaniel S.F."/>
        </authorList>
    </citation>
    <scope>NUCLEOTIDE SEQUENCE</scope>
    <source>
        <strain evidence="9">R40</strain>
    </source>
</reference>
<evidence type="ECO:0000256" key="4">
    <source>
        <dbReference type="ARBA" id="ARBA00022970"/>
    </source>
</evidence>
<feature type="transmembrane region" description="Helical" evidence="7">
    <location>
        <begin position="154"/>
        <end position="175"/>
    </location>
</feature>